<sequence length="105" mass="11546">LLGGISPADPSSEEIKAHAAFALQAIQAQSNSRNLLNIVRIKNAGTQTVAGKKIYLTIEIGQTKCPANETSQSCSFDDQTDRQLCKIEIWTRPWLNERTVTSLKC</sequence>
<dbReference type="OrthoDB" id="6357437at2759"/>
<dbReference type="AlphaFoldDB" id="E9HA98"/>
<dbReference type="EMBL" id="GL732611">
    <property type="protein sequence ID" value="EFX71332.1"/>
    <property type="molecule type" value="Genomic_DNA"/>
</dbReference>
<dbReference type="InterPro" id="IPR018073">
    <property type="entry name" value="Prot_inh_cystat_CS"/>
</dbReference>
<dbReference type="OMA" id="MWKVIVP"/>
<dbReference type="eggNOG" id="ENOG502T6MR">
    <property type="taxonomic scope" value="Eukaryota"/>
</dbReference>
<dbReference type="GO" id="GO:0031982">
    <property type="term" value="C:vesicle"/>
    <property type="evidence" value="ECO:0000318"/>
    <property type="project" value="GO_Central"/>
</dbReference>
<dbReference type="PANTHER" id="PTHR46186:SF2">
    <property type="entry name" value="CYSTATIN"/>
    <property type="match status" value="1"/>
</dbReference>
<evidence type="ECO:0000256" key="1">
    <source>
        <dbReference type="ARBA" id="ARBA00009403"/>
    </source>
</evidence>
<evidence type="ECO:0000256" key="2">
    <source>
        <dbReference type="ARBA" id="ARBA00022690"/>
    </source>
</evidence>
<dbReference type="GO" id="GO:0004869">
    <property type="term" value="F:cysteine-type endopeptidase inhibitor activity"/>
    <property type="evidence" value="ECO:0000318"/>
    <property type="project" value="GO_Central"/>
</dbReference>
<evidence type="ECO:0000256" key="3">
    <source>
        <dbReference type="ARBA" id="ARBA00022704"/>
    </source>
</evidence>
<dbReference type="GO" id="GO:0005737">
    <property type="term" value="C:cytoplasm"/>
    <property type="evidence" value="ECO:0000318"/>
    <property type="project" value="GO_Central"/>
</dbReference>
<dbReference type="Proteomes" id="UP000000305">
    <property type="component" value="Unassembled WGS sequence"/>
</dbReference>
<dbReference type="PhylomeDB" id="E9HA98"/>
<feature type="non-terminal residue" evidence="5">
    <location>
        <position position="1"/>
    </location>
</feature>
<dbReference type="HOGENOM" id="CLU_118168_0_0_1"/>
<dbReference type="Pfam" id="PF00031">
    <property type="entry name" value="Cystatin"/>
    <property type="match status" value="1"/>
</dbReference>
<evidence type="ECO:0000313" key="6">
    <source>
        <dbReference type="Proteomes" id="UP000000305"/>
    </source>
</evidence>
<dbReference type="PANTHER" id="PTHR46186">
    <property type="entry name" value="CYSTATIN"/>
    <property type="match status" value="1"/>
</dbReference>
<dbReference type="Gene3D" id="3.10.450.10">
    <property type="match status" value="1"/>
</dbReference>
<reference evidence="5 6" key="1">
    <citation type="journal article" date="2011" name="Science">
        <title>The ecoresponsive genome of Daphnia pulex.</title>
        <authorList>
            <person name="Colbourne J.K."/>
            <person name="Pfrender M.E."/>
            <person name="Gilbert D."/>
            <person name="Thomas W.K."/>
            <person name="Tucker A."/>
            <person name="Oakley T.H."/>
            <person name="Tokishita S."/>
            <person name="Aerts A."/>
            <person name="Arnold G.J."/>
            <person name="Basu M.K."/>
            <person name="Bauer D.J."/>
            <person name="Caceres C.E."/>
            <person name="Carmel L."/>
            <person name="Casola C."/>
            <person name="Choi J.H."/>
            <person name="Detter J.C."/>
            <person name="Dong Q."/>
            <person name="Dusheyko S."/>
            <person name="Eads B.D."/>
            <person name="Frohlich T."/>
            <person name="Geiler-Samerotte K.A."/>
            <person name="Gerlach D."/>
            <person name="Hatcher P."/>
            <person name="Jogdeo S."/>
            <person name="Krijgsveld J."/>
            <person name="Kriventseva E.V."/>
            <person name="Kultz D."/>
            <person name="Laforsch C."/>
            <person name="Lindquist E."/>
            <person name="Lopez J."/>
            <person name="Manak J.R."/>
            <person name="Muller J."/>
            <person name="Pangilinan J."/>
            <person name="Patwardhan R.P."/>
            <person name="Pitluck S."/>
            <person name="Pritham E.J."/>
            <person name="Rechtsteiner A."/>
            <person name="Rho M."/>
            <person name="Rogozin I.B."/>
            <person name="Sakarya O."/>
            <person name="Salamov A."/>
            <person name="Schaack S."/>
            <person name="Shapiro H."/>
            <person name="Shiga Y."/>
            <person name="Skalitzky C."/>
            <person name="Smith Z."/>
            <person name="Souvorov A."/>
            <person name="Sung W."/>
            <person name="Tang Z."/>
            <person name="Tsuchiya D."/>
            <person name="Tu H."/>
            <person name="Vos H."/>
            <person name="Wang M."/>
            <person name="Wolf Y.I."/>
            <person name="Yamagata H."/>
            <person name="Yamada T."/>
            <person name="Ye Y."/>
            <person name="Shaw J.R."/>
            <person name="Andrews J."/>
            <person name="Crease T.J."/>
            <person name="Tang H."/>
            <person name="Lucas S.M."/>
            <person name="Robertson H.M."/>
            <person name="Bork P."/>
            <person name="Koonin E.V."/>
            <person name="Zdobnov E.M."/>
            <person name="Grigoriev I.V."/>
            <person name="Lynch M."/>
            <person name="Boore J.L."/>
        </authorList>
    </citation>
    <scope>NUCLEOTIDE SEQUENCE [LARGE SCALE GENOMIC DNA]</scope>
</reference>
<keyword evidence="2" id="KW-0646">Protease inhibitor</keyword>
<gene>
    <name evidence="5" type="ORF">DAPPUDRAFT_8489</name>
</gene>
<dbReference type="SMART" id="SM00043">
    <property type="entry name" value="CY"/>
    <property type="match status" value="1"/>
</dbReference>
<dbReference type="CDD" id="cd00042">
    <property type="entry name" value="CY"/>
    <property type="match status" value="1"/>
</dbReference>
<dbReference type="InterPro" id="IPR000010">
    <property type="entry name" value="Cystatin_dom"/>
</dbReference>
<dbReference type="KEGG" id="dpx:DAPPUDRAFT_8489"/>
<dbReference type="GO" id="GO:0005615">
    <property type="term" value="C:extracellular space"/>
    <property type="evidence" value="ECO:0000318"/>
    <property type="project" value="GO_Central"/>
</dbReference>
<feature type="domain" description="Cystatin" evidence="4">
    <location>
        <begin position="1"/>
        <end position="105"/>
    </location>
</feature>
<dbReference type="SUPFAM" id="SSF54403">
    <property type="entry name" value="Cystatin/monellin"/>
    <property type="match status" value="1"/>
</dbReference>
<feature type="non-terminal residue" evidence="5">
    <location>
        <position position="105"/>
    </location>
</feature>
<protein>
    <recommendedName>
        <fullName evidence="4">Cystatin domain-containing protein</fullName>
    </recommendedName>
</protein>
<name>E9HA98_DAPPU</name>
<dbReference type="InParanoid" id="E9HA98"/>
<keyword evidence="3" id="KW-0789">Thiol protease inhibitor</keyword>
<dbReference type="FunFam" id="3.10.450.10:FF:000051">
    <property type="entry name" value="Cystatin cpi-1"/>
    <property type="match status" value="1"/>
</dbReference>
<comment type="similarity">
    <text evidence="1">Belongs to the cystatin family.</text>
</comment>
<proteinExistence type="inferred from homology"/>
<keyword evidence="6" id="KW-1185">Reference proteome</keyword>
<organism evidence="5 6">
    <name type="scientific">Daphnia pulex</name>
    <name type="common">Water flea</name>
    <dbReference type="NCBI Taxonomy" id="6669"/>
    <lineage>
        <taxon>Eukaryota</taxon>
        <taxon>Metazoa</taxon>
        <taxon>Ecdysozoa</taxon>
        <taxon>Arthropoda</taxon>
        <taxon>Crustacea</taxon>
        <taxon>Branchiopoda</taxon>
        <taxon>Diplostraca</taxon>
        <taxon>Cladocera</taxon>
        <taxon>Anomopoda</taxon>
        <taxon>Daphniidae</taxon>
        <taxon>Daphnia</taxon>
    </lineage>
</organism>
<evidence type="ECO:0000313" key="5">
    <source>
        <dbReference type="EMBL" id="EFX71332.1"/>
    </source>
</evidence>
<evidence type="ECO:0000259" key="4">
    <source>
        <dbReference type="SMART" id="SM00043"/>
    </source>
</evidence>
<dbReference type="InterPro" id="IPR046350">
    <property type="entry name" value="Cystatin_sf"/>
</dbReference>
<dbReference type="PROSITE" id="PS00287">
    <property type="entry name" value="CYSTATIN"/>
    <property type="match status" value="1"/>
</dbReference>
<accession>E9HA98</accession>